<feature type="compositionally biased region" description="Basic and acidic residues" evidence="4">
    <location>
        <begin position="568"/>
        <end position="580"/>
    </location>
</feature>
<feature type="compositionally biased region" description="Basic and acidic residues" evidence="4">
    <location>
        <begin position="43"/>
        <end position="62"/>
    </location>
</feature>
<evidence type="ECO:0000256" key="1">
    <source>
        <dbReference type="ARBA" id="ARBA00004123"/>
    </source>
</evidence>
<feature type="compositionally biased region" description="Basic residues" evidence="4">
    <location>
        <begin position="394"/>
        <end position="410"/>
    </location>
</feature>
<feature type="compositionally biased region" description="Low complexity" evidence="4">
    <location>
        <begin position="106"/>
        <end position="117"/>
    </location>
</feature>
<feature type="compositionally biased region" description="Basic residues" evidence="4">
    <location>
        <begin position="624"/>
        <end position="633"/>
    </location>
</feature>
<feature type="compositionally biased region" description="Basic residues" evidence="4">
    <location>
        <begin position="428"/>
        <end position="438"/>
    </location>
</feature>
<dbReference type="EMBL" id="JBAWTH010000193">
    <property type="protein sequence ID" value="KAL2273263.1"/>
    <property type="molecule type" value="Genomic_DNA"/>
</dbReference>
<dbReference type="Proteomes" id="UP001600888">
    <property type="component" value="Unassembled WGS sequence"/>
</dbReference>
<evidence type="ECO:0000313" key="8">
    <source>
        <dbReference type="Proteomes" id="UP001600888"/>
    </source>
</evidence>
<feature type="compositionally biased region" description="Basic and acidic residues" evidence="4">
    <location>
        <begin position="467"/>
        <end position="477"/>
    </location>
</feature>
<feature type="compositionally biased region" description="Basic and acidic residues" evidence="4">
    <location>
        <begin position="118"/>
        <end position="131"/>
    </location>
</feature>
<dbReference type="InterPro" id="IPR009057">
    <property type="entry name" value="Homeodomain-like_sf"/>
</dbReference>
<feature type="compositionally biased region" description="Basic residues" evidence="4">
    <location>
        <begin position="132"/>
        <end position="143"/>
    </location>
</feature>
<dbReference type="PROSITE" id="PS50090">
    <property type="entry name" value="MYB_LIKE"/>
    <property type="match status" value="2"/>
</dbReference>
<dbReference type="SUPFAM" id="SSF46689">
    <property type="entry name" value="Homeodomain-like"/>
    <property type="match status" value="2"/>
</dbReference>
<dbReference type="PANTHER" id="PTHR46380">
    <property type="entry name" value="CYCLIN-D-BINDING MYB-LIKE TRANSCRIPTION FACTOR 1"/>
    <property type="match status" value="1"/>
</dbReference>
<keyword evidence="2" id="KW-0238">DNA-binding</keyword>
<feature type="domain" description="HTH myb-type" evidence="6">
    <location>
        <begin position="837"/>
        <end position="866"/>
    </location>
</feature>
<feature type="compositionally biased region" description="Basic residues" evidence="4">
    <location>
        <begin position="1084"/>
        <end position="1098"/>
    </location>
</feature>
<feature type="compositionally biased region" description="Basic and acidic residues" evidence="4">
    <location>
        <begin position="509"/>
        <end position="522"/>
    </location>
</feature>
<evidence type="ECO:0000256" key="4">
    <source>
        <dbReference type="SAM" id="MobiDB-lite"/>
    </source>
</evidence>
<keyword evidence="3" id="KW-0539">Nucleus</keyword>
<protein>
    <recommendedName>
        <fullName evidence="9">DNA-binding protein REB1</fullName>
    </recommendedName>
</protein>
<feature type="compositionally biased region" description="Basic and acidic residues" evidence="4">
    <location>
        <begin position="411"/>
        <end position="423"/>
    </location>
</feature>
<feature type="domain" description="Myb-like" evidence="5">
    <location>
        <begin position="784"/>
        <end position="862"/>
    </location>
</feature>
<feature type="compositionally biased region" description="Basic and acidic residues" evidence="4">
    <location>
        <begin position="1099"/>
        <end position="1122"/>
    </location>
</feature>
<feature type="compositionally biased region" description="Polar residues" evidence="4">
    <location>
        <begin position="1"/>
        <end position="12"/>
    </location>
</feature>
<evidence type="ECO:0000256" key="2">
    <source>
        <dbReference type="ARBA" id="ARBA00023125"/>
    </source>
</evidence>
<feature type="domain" description="Myb-like" evidence="5">
    <location>
        <begin position="737"/>
        <end position="781"/>
    </location>
</feature>
<comment type="caution">
    <text evidence="7">The sequence shown here is derived from an EMBL/GenBank/DDBJ whole genome shotgun (WGS) entry which is preliminary data.</text>
</comment>
<dbReference type="InterPro" id="IPR017930">
    <property type="entry name" value="Myb_dom"/>
</dbReference>
<keyword evidence="8" id="KW-1185">Reference proteome</keyword>
<dbReference type="PROSITE" id="PS51294">
    <property type="entry name" value="HTH_MYB"/>
    <property type="match status" value="1"/>
</dbReference>
<dbReference type="Pfam" id="PF00249">
    <property type="entry name" value="Myb_DNA-binding"/>
    <property type="match status" value="1"/>
</dbReference>
<evidence type="ECO:0000259" key="5">
    <source>
        <dbReference type="PROSITE" id="PS50090"/>
    </source>
</evidence>
<evidence type="ECO:0008006" key="9">
    <source>
        <dbReference type="Google" id="ProtNLM"/>
    </source>
</evidence>
<evidence type="ECO:0000256" key="3">
    <source>
        <dbReference type="ARBA" id="ARBA00023242"/>
    </source>
</evidence>
<feature type="compositionally biased region" description="Low complexity" evidence="4">
    <location>
        <begin position="280"/>
        <end position="294"/>
    </location>
</feature>
<dbReference type="InterPro" id="IPR051651">
    <property type="entry name" value="DMTF1_DNA-bind_reg"/>
</dbReference>
<accession>A0ABR4DSB1</accession>
<organism evidence="7 8">
    <name type="scientific">Diaporthe vaccinii</name>
    <dbReference type="NCBI Taxonomy" id="105482"/>
    <lineage>
        <taxon>Eukaryota</taxon>
        <taxon>Fungi</taxon>
        <taxon>Dikarya</taxon>
        <taxon>Ascomycota</taxon>
        <taxon>Pezizomycotina</taxon>
        <taxon>Sordariomycetes</taxon>
        <taxon>Sordariomycetidae</taxon>
        <taxon>Diaporthales</taxon>
        <taxon>Diaporthaceae</taxon>
        <taxon>Diaporthe</taxon>
        <taxon>Diaporthe eres species complex</taxon>
    </lineage>
</organism>
<feature type="compositionally biased region" description="Polar residues" evidence="4">
    <location>
        <begin position="329"/>
        <end position="341"/>
    </location>
</feature>
<feature type="compositionally biased region" description="Low complexity" evidence="4">
    <location>
        <begin position="1022"/>
        <end position="1040"/>
    </location>
</feature>
<dbReference type="InterPro" id="IPR001005">
    <property type="entry name" value="SANT/Myb"/>
</dbReference>
<feature type="compositionally biased region" description="Basic residues" evidence="4">
    <location>
        <begin position="74"/>
        <end position="93"/>
    </location>
</feature>
<name>A0ABR4DSB1_9PEZI</name>
<feature type="region of interest" description="Disordered" evidence="4">
    <location>
        <begin position="1"/>
        <end position="219"/>
    </location>
</feature>
<dbReference type="CDD" id="cd00167">
    <property type="entry name" value="SANT"/>
    <property type="match status" value="1"/>
</dbReference>
<dbReference type="Gene3D" id="1.10.10.60">
    <property type="entry name" value="Homeodomain-like"/>
    <property type="match status" value="2"/>
</dbReference>
<feature type="compositionally biased region" description="Polar residues" evidence="4">
    <location>
        <begin position="358"/>
        <end position="370"/>
    </location>
</feature>
<feature type="region of interest" description="Disordered" evidence="4">
    <location>
        <begin position="237"/>
        <end position="659"/>
    </location>
</feature>
<evidence type="ECO:0000313" key="7">
    <source>
        <dbReference type="EMBL" id="KAL2273263.1"/>
    </source>
</evidence>
<feature type="compositionally biased region" description="Basic and acidic residues" evidence="4">
    <location>
        <begin position="347"/>
        <end position="357"/>
    </location>
</feature>
<comment type="subcellular location">
    <subcellularLocation>
        <location evidence="1">Nucleus</location>
    </subcellularLocation>
</comment>
<proteinExistence type="predicted"/>
<feature type="compositionally biased region" description="Basic residues" evidence="4">
    <location>
        <begin position="1137"/>
        <end position="1149"/>
    </location>
</feature>
<sequence>MTPMGNESSQLQKEAAEAVEALQRGGRVIGTPMSPSPPPYPGEVRDFRKPRGFRGDRDDARSSDSNPSKSSQKEKKKDKKKEKKKKKKKKKRRDSLDSNGANGHPAAEAADDTAAMADDAHAHAHEHESPKKSKGKKKSRSKKTHDAQSPDAQQFLVSHAVGGSPPSGQQPATNGIAEHAPPLDTESAEQDYVPASSVEEIGTAHLKTEPNVDADDVPDHELPFRIAGIAVDAVVDGYHPGQKSPFMHKREMSIVDGRSDLASDDEAPLPDLQPSQIKTEPPSSESESDLASPSVARLDRLERSRSRSISRPPLVKPATESFDAGHQATPPSRSSTGSNKSIPARTQDARPTSRDSAHSSSFHDAQQNIDTMDLDVDDPGSVNRHVSPPEKQSRKAKSAKKLQSHQRAHKIKAEASDADERPDASASSRKRHAQKGRQRQSDNAMLNTDVDKVVNWLQQPARRRTHDHVVEESDHEAAGQSAEAVVRNAAQDEMETEEAIQPELQQQLHTRDTEAPADKEPEVSATQPKKAKKKRQLHSKESLSLSQLEDDFGEGDNQPRVSMSQRSKLKDVMRGERNSPEDEAGTNIPPSQEPSLPKQAKLKRKRRSNDASEDELENLLAGPSKRKKSKKSSKGLDLSDRDKAAVASRRNRSSQGEIATGPWTSEELVALGRVVDQFCKAYDMTQSELNDMIHQRPDMTNPLHKEFWDNAVAAIDKRTRKQIVERTRRLYNNFAGRGRWDEEQKEQLHDLFDKHGTKFAAIASLINRDQKDIRDYWRNHYVVDGHQRKSRWKPDETEMLKQAVEEALNKIRIDRENNDQFRPRPRAKGFDDESLLDWQQISAAMGLTRNRQQCKFKWQDLKDKGVVGDGNDHLPKASRESKTINGMSEVLANAREDYRVMSVDDQLQVIEAVHDSGATSDSKIRWNSLVDERFRAKWRRPSLKLVWFRLRKTVPDHEEQDVQSNARYLLNYYNVQQSLPRIEDHQADEQVEEKLVNTHPGSKVWRTPSQEPRAVRERQRRSSSASSRASSRASEKVSSQILRVPGNDDDEYGEPAQRGRDHTPRSGSTDLGQGDVEGAEKQQHGKTGKGKGKRTHGKKRDEVVSIRIPEHLNGEAAEKGSVEPENTQQSFAGASKAKAKTKSKGKKTAKSPPPPKGGWRSASVARDSDSE</sequence>
<feature type="region of interest" description="Disordered" evidence="4">
    <location>
        <begin position="994"/>
        <end position="1171"/>
    </location>
</feature>
<gene>
    <name evidence="7" type="ORF">FJTKL_04834</name>
</gene>
<evidence type="ECO:0000259" key="6">
    <source>
        <dbReference type="PROSITE" id="PS51294"/>
    </source>
</evidence>
<dbReference type="PANTHER" id="PTHR46380:SF2">
    <property type="entry name" value="CYCLIN-D-BINDING MYB-LIKE TRANSCRIPTION FACTOR 1"/>
    <property type="match status" value="1"/>
</dbReference>
<feature type="compositionally biased region" description="Basic and acidic residues" evidence="4">
    <location>
        <begin position="248"/>
        <end position="261"/>
    </location>
</feature>
<dbReference type="SMART" id="SM00717">
    <property type="entry name" value="SANT"/>
    <property type="match status" value="3"/>
</dbReference>
<reference evidence="7 8" key="1">
    <citation type="submission" date="2024-03" db="EMBL/GenBank/DDBJ databases">
        <title>A high-quality draft genome sequence of Diaporthe vaccinii, a causative agent of upright dieback and viscid rot disease in cranberry plants.</title>
        <authorList>
            <person name="Sarrasin M."/>
            <person name="Lang B.F."/>
            <person name="Burger G."/>
        </authorList>
    </citation>
    <scope>NUCLEOTIDE SEQUENCE [LARGE SCALE GENOMIC DNA]</scope>
    <source>
        <strain evidence="7 8">IS7</strain>
    </source>
</reference>